<protein>
    <submittedName>
        <fullName evidence="1">Uncharacterized protein</fullName>
    </submittedName>
</protein>
<dbReference type="Proteomes" id="UP000075430">
    <property type="component" value="Unassembled WGS sequence"/>
</dbReference>
<reference evidence="2" key="1">
    <citation type="submission" date="2016-02" db="EMBL/GenBank/DDBJ databases">
        <authorList>
            <person name="Dunlap C."/>
        </authorList>
    </citation>
    <scope>NUCLEOTIDE SEQUENCE [LARGE SCALE GENOMIC DNA]</scope>
    <source>
        <strain evidence="2">NRRL B-41092</strain>
    </source>
</reference>
<gene>
    <name evidence="1" type="ORF">AXI58_06070</name>
</gene>
<evidence type="ECO:0000313" key="1">
    <source>
        <dbReference type="EMBL" id="KXZ12680.1"/>
    </source>
</evidence>
<dbReference type="STRING" id="1793963.AXI58_06070"/>
<evidence type="ECO:0000313" key="2">
    <source>
        <dbReference type="Proteomes" id="UP000075430"/>
    </source>
</evidence>
<dbReference type="AlphaFoldDB" id="A0A150F1R0"/>
<dbReference type="EMBL" id="LSBA01000040">
    <property type="protein sequence ID" value="KXZ12680.1"/>
    <property type="molecule type" value="Genomic_DNA"/>
</dbReference>
<accession>A0A150F1R0</accession>
<organism evidence="1 2">
    <name type="scientific">Bacillus nakamurai</name>
    <dbReference type="NCBI Taxonomy" id="1793963"/>
    <lineage>
        <taxon>Bacteria</taxon>
        <taxon>Bacillati</taxon>
        <taxon>Bacillota</taxon>
        <taxon>Bacilli</taxon>
        <taxon>Bacillales</taxon>
        <taxon>Bacillaceae</taxon>
        <taxon>Bacillus</taxon>
    </lineage>
</organism>
<comment type="caution">
    <text evidence="1">The sequence shown here is derived from an EMBL/GenBank/DDBJ whole genome shotgun (WGS) entry which is preliminary data.</text>
</comment>
<sequence length="63" mass="7267">MSYSFSPYFTYNKPTTADATGDHVKKIVRRVKFVDYGRFGLSAYSLKMKARNLGLLNRLKKKS</sequence>
<keyword evidence="2" id="KW-1185">Reference proteome</keyword>
<proteinExistence type="predicted"/>
<name>A0A150F1R0_9BACI</name>